<evidence type="ECO:0000259" key="17">
    <source>
        <dbReference type="Pfam" id="PF00156"/>
    </source>
</evidence>
<evidence type="ECO:0000256" key="13">
    <source>
        <dbReference type="ARBA" id="ARBA00022842"/>
    </source>
</evidence>
<keyword evidence="9 16" id="KW-0808">Transferase</keyword>
<evidence type="ECO:0000256" key="12">
    <source>
        <dbReference type="ARBA" id="ARBA00022741"/>
    </source>
</evidence>
<evidence type="ECO:0000313" key="18">
    <source>
        <dbReference type="EMBL" id="MCQ9209642.1"/>
    </source>
</evidence>
<evidence type="ECO:0000256" key="4">
    <source>
        <dbReference type="ARBA" id="ARBA00004669"/>
    </source>
</evidence>
<gene>
    <name evidence="18" type="primary">hpt</name>
    <name evidence="18" type="ORF">NPA36_03680</name>
</gene>
<protein>
    <recommendedName>
        <fullName evidence="16">Hypoxanthine phosphoribosyltransferase</fullName>
        <ecNumber evidence="16">2.4.2.8</ecNumber>
    </recommendedName>
</protein>
<evidence type="ECO:0000256" key="2">
    <source>
        <dbReference type="ARBA" id="ARBA00002049"/>
    </source>
</evidence>
<accession>A0ABT1WMS3</accession>
<evidence type="ECO:0000256" key="15">
    <source>
        <dbReference type="ARBA" id="ARBA00049402"/>
    </source>
</evidence>
<evidence type="ECO:0000313" key="19">
    <source>
        <dbReference type="Proteomes" id="UP001059480"/>
    </source>
</evidence>
<comment type="cofactor">
    <cofactor evidence="1 16">
        <name>Mg(2+)</name>
        <dbReference type="ChEBI" id="CHEBI:18420"/>
    </cofactor>
</comment>
<dbReference type="InterPro" id="IPR000836">
    <property type="entry name" value="PRTase_dom"/>
</dbReference>
<dbReference type="GO" id="GO:0016757">
    <property type="term" value="F:glycosyltransferase activity"/>
    <property type="evidence" value="ECO:0007669"/>
    <property type="project" value="UniProtKB-KW"/>
</dbReference>
<comment type="pathway">
    <text evidence="5">Purine metabolism; GMP biosynthesis via salvage pathway; GMP from guanine: step 1/1.</text>
</comment>
<dbReference type="InterPro" id="IPR050408">
    <property type="entry name" value="HGPRT"/>
</dbReference>
<dbReference type="NCBIfam" id="TIGR01203">
    <property type="entry name" value="HGPRTase"/>
    <property type="match status" value="1"/>
</dbReference>
<keyword evidence="11 16" id="KW-0660">Purine salvage</keyword>
<dbReference type="Proteomes" id="UP001059480">
    <property type="component" value="Unassembled WGS sequence"/>
</dbReference>
<dbReference type="SUPFAM" id="SSF53271">
    <property type="entry name" value="PRTase-like"/>
    <property type="match status" value="1"/>
</dbReference>
<evidence type="ECO:0000256" key="14">
    <source>
        <dbReference type="ARBA" id="ARBA00048811"/>
    </source>
</evidence>
<keyword evidence="7 16" id="KW-0963">Cytoplasm</keyword>
<dbReference type="InterPro" id="IPR029057">
    <property type="entry name" value="PRTase-like"/>
</dbReference>
<dbReference type="Gene3D" id="3.40.50.2020">
    <property type="match status" value="1"/>
</dbReference>
<evidence type="ECO:0000256" key="10">
    <source>
        <dbReference type="ARBA" id="ARBA00022723"/>
    </source>
</evidence>
<dbReference type="EMBL" id="JANHNZ010000002">
    <property type="protein sequence ID" value="MCQ9209642.1"/>
    <property type="molecule type" value="Genomic_DNA"/>
</dbReference>
<dbReference type="Pfam" id="PF00156">
    <property type="entry name" value="Pribosyltran"/>
    <property type="match status" value="1"/>
</dbReference>
<keyword evidence="8 16" id="KW-0328">Glycosyltransferase</keyword>
<keyword evidence="12 16" id="KW-0547">Nucleotide-binding</keyword>
<dbReference type="CDD" id="cd06223">
    <property type="entry name" value="PRTases_typeI"/>
    <property type="match status" value="1"/>
</dbReference>
<reference evidence="18" key="1">
    <citation type="submission" date="2022-07" db="EMBL/GenBank/DDBJ databases">
        <authorList>
            <person name="Jung M.-Y."/>
            <person name="Lee M."/>
        </authorList>
    </citation>
    <scope>NUCLEOTIDE SEQUENCE</scope>
    <source>
        <strain evidence="18">S8</strain>
    </source>
</reference>
<dbReference type="EC" id="2.4.2.8" evidence="16"/>
<evidence type="ECO:0000256" key="16">
    <source>
        <dbReference type="RuleBase" id="RU364099"/>
    </source>
</evidence>
<name>A0ABT1WMS3_9LACT</name>
<evidence type="ECO:0000256" key="9">
    <source>
        <dbReference type="ARBA" id="ARBA00022679"/>
    </source>
</evidence>
<evidence type="ECO:0000256" key="11">
    <source>
        <dbReference type="ARBA" id="ARBA00022726"/>
    </source>
</evidence>
<feature type="domain" description="Phosphoribosyltransferase" evidence="17">
    <location>
        <begin position="16"/>
        <end position="160"/>
    </location>
</feature>
<dbReference type="InterPro" id="IPR005904">
    <property type="entry name" value="Hxn_phspho_trans"/>
</dbReference>
<comment type="catalytic activity">
    <reaction evidence="14">
        <text>GMP + diphosphate = guanine + 5-phospho-alpha-D-ribose 1-diphosphate</text>
        <dbReference type="Rhea" id="RHEA:25424"/>
        <dbReference type="ChEBI" id="CHEBI:16235"/>
        <dbReference type="ChEBI" id="CHEBI:33019"/>
        <dbReference type="ChEBI" id="CHEBI:58017"/>
        <dbReference type="ChEBI" id="CHEBI:58115"/>
        <dbReference type="EC" id="2.4.2.8"/>
    </reaction>
    <physiologicalReaction direction="right-to-left" evidence="14">
        <dbReference type="Rhea" id="RHEA:25426"/>
    </physiologicalReaction>
</comment>
<comment type="subcellular location">
    <subcellularLocation>
        <location evidence="3 16">Cytoplasm</location>
    </subcellularLocation>
</comment>
<organism evidence="18 19">
    <name type="scientific">Granulicatella seriolae</name>
    <dbReference type="NCBI Taxonomy" id="2967226"/>
    <lineage>
        <taxon>Bacteria</taxon>
        <taxon>Bacillati</taxon>
        <taxon>Bacillota</taxon>
        <taxon>Bacilli</taxon>
        <taxon>Lactobacillales</taxon>
        <taxon>Carnobacteriaceae</taxon>
        <taxon>Granulicatella</taxon>
    </lineage>
</organism>
<dbReference type="PANTHER" id="PTHR43340">
    <property type="entry name" value="HYPOXANTHINE-GUANINE PHOSPHORIBOSYLTRANSFERASE"/>
    <property type="match status" value="1"/>
</dbReference>
<sequence>MLIHDMEEILVNEEELRETIQKLGKQLTEDYKDKNPIVICILKGAVFFMTDIVRAMDCPLEIDFMDVSSYGDAFESSGEVKILKDLDQSVKGRHILLVEDIIDTGRTLSHIVELFKHRQAASVKIVALLDKPDRRVVSIRADYTGLQVADKFVVGYGLDYCQGYRNAPFIGVLKEEIYK</sequence>
<proteinExistence type="inferred from homology"/>
<comment type="similarity">
    <text evidence="6 16">Belongs to the purine/pyrimidine phosphoribosyltransferase family.</text>
</comment>
<evidence type="ECO:0000256" key="1">
    <source>
        <dbReference type="ARBA" id="ARBA00001946"/>
    </source>
</evidence>
<evidence type="ECO:0000256" key="7">
    <source>
        <dbReference type="ARBA" id="ARBA00022490"/>
    </source>
</evidence>
<comment type="catalytic activity">
    <reaction evidence="15">
        <text>IMP + diphosphate = hypoxanthine + 5-phospho-alpha-D-ribose 1-diphosphate</text>
        <dbReference type="Rhea" id="RHEA:17973"/>
        <dbReference type="ChEBI" id="CHEBI:17368"/>
        <dbReference type="ChEBI" id="CHEBI:33019"/>
        <dbReference type="ChEBI" id="CHEBI:58017"/>
        <dbReference type="ChEBI" id="CHEBI:58053"/>
        <dbReference type="EC" id="2.4.2.8"/>
    </reaction>
    <physiologicalReaction direction="right-to-left" evidence="15">
        <dbReference type="Rhea" id="RHEA:17975"/>
    </physiologicalReaction>
</comment>
<dbReference type="RefSeq" id="WP_256944750.1">
    <property type="nucleotide sequence ID" value="NZ_JANHNZ010000002.1"/>
</dbReference>
<keyword evidence="10 16" id="KW-0479">Metal-binding</keyword>
<reference evidence="18" key="3">
    <citation type="journal article" date="2023" name="Microbiol. Resour. Announc.">
        <title>Draft Genome Sequence of Granulicatella sp. Strain S8, Isolated from a Marine Fish, Seriola quinqueradiata.</title>
        <authorList>
            <person name="Lee M."/>
            <person name="Farooq A."/>
            <person name="Jeong J.B."/>
            <person name="Jung M.Y."/>
        </authorList>
    </citation>
    <scope>NUCLEOTIDE SEQUENCE</scope>
    <source>
        <strain evidence="18">S8</strain>
    </source>
</reference>
<evidence type="ECO:0000256" key="6">
    <source>
        <dbReference type="ARBA" id="ARBA00008391"/>
    </source>
</evidence>
<keyword evidence="13 16" id="KW-0460">Magnesium</keyword>
<dbReference type="PANTHER" id="PTHR43340:SF1">
    <property type="entry name" value="HYPOXANTHINE PHOSPHORIBOSYLTRANSFERASE"/>
    <property type="match status" value="1"/>
</dbReference>
<evidence type="ECO:0000256" key="5">
    <source>
        <dbReference type="ARBA" id="ARBA00004676"/>
    </source>
</evidence>
<evidence type="ECO:0000256" key="8">
    <source>
        <dbReference type="ARBA" id="ARBA00022676"/>
    </source>
</evidence>
<evidence type="ECO:0000256" key="3">
    <source>
        <dbReference type="ARBA" id="ARBA00004496"/>
    </source>
</evidence>
<reference evidence="18" key="2">
    <citation type="journal article" date="2023" name="Curr. Microbiol.">
        <title>Granulicatella seriolae sp. nov., a Novel Facultative Anaerobe Isolated from Yellowtail Marine Fish.</title>
        <authorList>
            <person name="Lee M."/>
            <person name="Choi Y.J."/>
            <person name="Farooq A."/>
            <person name="Jeong J.B."/>
            <person name="Jung M.Y."/>
        </authorList>
    </citation>
    <scope>NUCLEOTIDE SEQUENCE</scope>
    <source>
        <strain evidence="18">S8</strain>
    </source>
</reference>
<comment type="caution">
    <text evidence="18">The sequence shown here is derived from an EMBL/GenBank/DDBJ whole genome shotgun (WGS) entry which is preliminary data.</text>
</comment>
<comment type="function">
    <text evidence="2">Purine salvage pathway enzyme that catalyzes the transfer of the ribosyl-5-phosphate group from 5-phospho-alpha-D-ribose 1-diphosphate (PRPP) to the N9 position of the 6-oxopurines hypoxanthine and guanine to form the corresponding ribonucleotides IMP (inosine 5'-monophosphate) and GMP (guanosine 5'-monophosphate), with the release of PPi.</text>
</comment>
<keyword evidence="19" id="KW-1185">Reference proteome</keyword>
<comment type="pathway">
    <text evidence="4 16">Purine metabolism; IMP biosynthesis via salvage pathway; IMP from hypoxanthine: step 1/1.</text>
</comment>